<dbReference type="GO" id="GO:0007166">
    <property type="term" value="P:cell surface receptor signaling pathway"/>
    <property type="evidence" value="ECO:0007669"/>
    <property type="project" value="InterPro"/>
</dbReference>
<evidence type="ECO:0000259" key="3">
    <source>
        <dbReference type="Pfam" id="PF01534"/>
    </source>
</evidence>
<keyword evidence="5" id="KW-1185">Reference proteome</keyword>
<dbReference type="InterPro" id="IPR000539">
    <property type="entry name" value="Frizzled/Smoothened_7TM"/>
</dbReference>
<keyword evidence="1" id="KW-0675">Receptor</keyword>
<dbReference type="EMBL" id="JAAAJA010000014">
    <property type="protein sequence ID" value="KAG0266646.1"/>
    <property type="molecule type" value="Genomic_DNA"/>
</dbReference>
<protein>
    <recommendedName>
        <fullName evidence="3">Frizzled/Smoothened 7TM domain-containing protein</fullName>
    </recommendedName>
</protein>
<dbReference type="InterPro" id="IPR053247">
    <property type="entry name" value="GPCR_GPR1/git3-like"/>
</dbReference>
<dbReference type="Pfam" id="PF01534">
    <property type="entry name" value="Frizzled"/>
    <property type="match status" value="1"/>
</dbReference>
<gene>
    <name evidence="4" type="ORF">BG011_001493</name>
</gene>
<dbReference type="Proteomes" id="UP000726737">
    <property type="component" value="Unassembled WGS sequence"/>
</dbReference>
<dbReference type="AlphaFoldDB" id="A0A9P6UAT6"/>
<comment type="caution">
    <text evidence="4">The sequence shown here is derived from an EMBL/GenBank/DDBJ whole genome shotgun (WGS) entry which is preliminary data.</text>
</comment>
<dbReference type="PANTHER" id="PTHR42058:SF1">
    <property type="entry name" value="G-PROTEIN COUPLED RECEPTORS FAMILY 2 PROFILE 2 DOMAIN-CONTAINING PROTEIN"/>
    <property type="match status" value="1"/>
</dbReference>
<keyword evidence="2" id="KW-1133">Transmembrane helix</keyword>
<feature type="transmembrane region" description="Helical" evidence="2">
    <location>
        <begin position="102"/>
        <end position="126"/>
    </location>
</feature>
<reference evidence="4" key="1">
    <citation type="journal article" date="2020" name="Fungal Divers.">
        <title>Resolving the Mortierellaceae phylogeny through synthesis of multi-gene phylogenetics and phylogenomics.</title>
        <authorList>
            <person name="Vandepol N."/>
            <person name="Liber J."/>
            <person name="Desiro A."/>
            <person name="Na H."/>
            <person name="Kennedy M."/>
            <person name="Barry K."/>
            <person name="Grigoriev I.V."/>
            <person name="Miller A.N."/>
            <person name="O'Donnell K."/>
            <person name="Stajich J.E."/>
            <person name="Bonito G."/>
        </authorList>
    </citation>
    <scope>NUCLEOTIDE SEQUENCE</scope>
    <source>
        <strain evidence="4">KOD948</strain>
    </source>
</reference>
<proteinExistence type="predicted"/>
<dbReference type="GO" id="GO:0016020">
    <property type="term" value="C:membrane"/>
    <property type="evidence" value="ECO:0007669"/>
    <property type="project" value="InterPro"/>
</dbReference>
<evidence type="ECO:0000313" key="5">
    <source>
        <dbReference type="Proteomes" id="UP000726737"/>
    </source>
</evidence>
<evidence type="ECO:0000313" key="4">
    <source>
        <dbReference type="EMBL" id="KAG0266646.1"/>
    </source>
</evidence>
<keyword evidence="2" id="KW-0812">Transmembrane</keyword>
<dbReference type="PANTHER" id="PTHR42058">
    <property type="entry name" value="G_PROTEIN_RECEP_F2_4 DOMAIN-CONTAINING PROTEIN"/>
    <property type="match status" value="1"/>
</dbReference>
<name>A0A9P6UAT6_9FUNG</name>
<sequence>MSHILGWGIPAAFAVIAVVTKSIGWNNSNMCMATQATSNILLFMPLGVIMVPSILLHIATFMHIIRVTLQSENSETISHSTMSSGRAARISHRRHVMNAIRIQWRAAVLALVVSSSVLVYWAFYLVEGAKTDMSWMSTWQLCIFMGGGDQEQCGHKFAKGHVPDFIFMMIAEGLVSTTGLWIFLLFFKGSLIEEWRELISGWICCGRKNRKKEDDQFYVI</sequence>
<organism evidence="4 5">
    <name type="scientific">Mortierella polycephala</name>
    <dbReference type="NCBI Taxonomy" id="41804"/>
    <lineage>
        <taxon>Eukaryota</taxon>
        <taxon>Fungi</taxon>
        <taxon>Fungi incertae sedis</taxon>
        <taxon>Mucoromycota</taxon>
        <taxon>Mortierellomycotina</taxon>
        <taxon>Mortierellomycetes</taxon>
        <taxon>Mortierellales</taxon>
        <taxon>Mortierellaceae</taxon>
        <taxon>Mortierella</taxon>
    </lineage>
</organism>
<dbReference type="Gene3D" id="1.20.1070.10">
    <property type="entry name" value="Rhodopsin 7-helix transmembrane proteins"/>
    <property type="match status" value="1"/>
</dbReference>
<keyword evidence="2" id="KW-0472">Membrane</keyword>
<feature type="transmembrane region" description="Helical" evidence="2">
    <location>
        <begin position="165"/>
        <end position="187"/>
    </location>
</feature>
<dbReference type="OrthoDB" id="26203at2759"/>
<feature type="domain" description="Frizzled/Smoothened 7TM" evidence="3">
    <location>
        <begin position="3"/>
        <end position="200"/>
    </location>
</feature>
<accession>A0A9P6UAT6</accession>
<evidence type="ECO:0000256" key="2">
    <source>
        <dbReference type="SAM" id="Phobius"/>
    </source>
</evidence>
<evidence type="ECO:0000256" key="1">
    <source>
        <dbReference type="ARBA" id="ARBA00023170"/>
    </source>
</evidence>
<feature type="transmembrane region" description="Helical" evidence="2">
    <location>
        <begin position="40"/>
        <end position="65"/>
    </location>
</feature>